<dbReference type="Gene3D" id="3.40.50.300">
    <property type="entry name" value="P-loop containing nucleotide triphosphate hydrolases"/>
    <property type="match status" value="1"/>
</dbReference>
<dbReference type="VEuPathDB" id="AmoebaDB:FDP41_001754"/>
<dbReference type="VEuPathDB" id="AmoebaDB:NfTy_055160"/>
<name>A0A6A5BY04_NAEFO</name>
<dbReference type="GO" id="GO:0003924">
    <property type="term" value="F:GTPase activity"/>
    <property type="evidence" value="ECO:0007669"/>
    <property type="project" value="InterPro"/>
</dbReference>
<proteinExistence type="predicted"/>
<dbReference type="Pfam" id="PF00646">
    <property type="entry name" value="F-box"/>
    <property type="match status" value="1"/>
</dbReference>
<feature type="domain" description="F-box" evidence="3">
    <location>
        <begin position="23"/>
        <end position="62"/>
    </location>
</feature>
<evidence type="ECO:0000313" key="5">
    <source>
        <dbReference type="Proteomes" id="UP000444721"/>
    </source>
</evidence>
<dbReference type="PROSITE" id="PS50181">
    <property type="entry name" value="FBOX"/>
    <property type="match status" value="1"/>
</dbReference>
<dbReference type="EMBL" id="VFQX01000027">
    <property type="protein sequence ID" value="KAF0979411.1"/>
    <property type="molecule type" value="Genomic_DNA"/>
</dbReference>
<dbReference type="RefSeq" id="XP_044564124.1">
    <property type="nucleotide sequence ID" value="XM_044704873.1"/>
</dbReference>
<evidence type="ECO:0000313" key="4">
    <source>
        <dbReference type="EMBL" id="KAF0979411.1"/>
    </source>
</evidence>
<dbReference type="GO" id="GO:0005525">
    <property type="term" value="F:GTP binding"/>
    <property type="evidence" value="ECO:0007669"/>
    <property type="project" value="InterPro"/>
</dbReference>
<dbReference type="SUPFAM" id="SSF52540">
    <property type="entry name" value="P-loop containing nucleoside triphosphate hydrolases"/>
    <property type="match status" value="1"/>
</dbReference>
<evidence type="ECO:0000256" key="1">
    <source>
        <dbReference type="ARBA" id="ARBA00022741"/>
    </source>
</evidence>
<dbReference type="OMA" id="MINEHEW"/>
<organism evidence="4 5">
    <name type="scientific">Naegleria fowleri</name>
    <name type="common">Brain eating amoeba</name>
    <dbReference type="NCBI Taxonomy" id="5763"/>
    <lineage>
        <taxon>Eukaryota</taxon>
        <taxon>Discoba</taxon>
        <taxon>Heterolobosea</taxon>
        <taxon>Tetramitia</taxon>
        <taxon>Eutetramitia</taxon>
        <taxon>Vahlkampfiidae</taxon>
        <taxon>Naegleria</taxon>
    </lineage>
</organism>
<dbReference type="SMART" id="SM00175">
    <property type="entry name" value="RAB"/>
    <property type="match status" value="1"/>
</dbReference>
<dbReference type="Proteomes" id="UP000444721">
    <property type="component" value="Unassembled WGS sequence"/>
</dbReference>
<dbReference type="InterPro" id="IPR027417">
    <property type="entry name" value="P-loop_NTPase"/>
</dbReference>
<dbReference type="AlphaFoldDB" id="A0A6A5BY04"/>
<dbReference type="SUPFAM" id="SSF81383">
    <property type="entry name" value="F-box domain"/>
    <property type="match status" value="1"/>
</dbReference>
<accession>A0A6A5BY04</accession>
<feature type="region of interest" description="Disordered" evidence="2">
    <location>
        <begin position="1"/>
        <end position="21"/>
    </location>
</feature>
<dbReference type="InterPro" id="IPR001810">
    <property type="entry name" value="F-box_dom"/>
</dbReference>
<dbReference type="InterPro" id="IPR001806">
    <property type="entry name" value="Small_GTPase"/>
</dbReference>
<evidence type="ECO:0000259" key="3">
    <source>
        <dbReference type="PROSITE" id="PS50181"/>
    </source>
</evidence>
<dbReference type="GeneID" id="68108972"/>
<sequence length="365" mass="43003">MINEHEWFNSSEPSEENDDAENRLSLDDLPFEIIYECISYLHYIELVFRISNVCSVWRQKIVWPILAGKVSVWLSGVDFPLQEEPSTRIIANFEDLFRTSLGRNCLRFMMRDYVAQVVLLLLNKIVIEIEERRIYQLDASELSYLLPDLKEYFSKFETPSSLLPLIHKAAISQSYTELNIPEEKTKLLHRIFGLKKRKTLQDIPVQYTFKSLFIGKKKQGKRSLFRAMLDKTASSDADNQFLEYRVRYLKFGEEFAVRGEFFTGMNETMLYYPSNPFQSLHILFICFDVTNRKSFQEIEKAIALLKQFKMRHMEAIVLGTKCDLKDQARVKREEVEKVLIQSKLFEGAYYIETSCHDFKSADFKR</sequence>
<dbReference type="OrthoDB" id="6094744at2759"/>
<dbReference type="InterPro" id="IPR036047">
    <property type="entry name" value="F-box-like_dom_sf"/>
</dbReference>
<gene>
    <name evidence="4" type="ORF">FDP41_001754</name>
</gene>
<dbReference type="PROSITE" id="PS51419">
    <property type="entry name" value="RAB"/>
    <property type="match status" value="1"/>
</dbReference>
<keyword evidence="1" id="KW-0547">Nucleotide-binding</keyword>
<dbReference type="Pfam" id="PF00071">
    <property type="entry name" value="Ras"/>
    <property type="match status" value="1"/>
</dbReference>
<keyword evidence="5" id="KW-1185">Reference proteome</keyword>
<dbReference type="PANTHER" id="PTHR47978">
    <property type="match status" value="1"/>
</dbReference>
<reference evidence="4 5" key="1">
    <citation type="journal article" date="2019" name="Sci. Rep.">
        <title>Nanopore sequencing improves the draft genome of the human pathogenic amoeba Naegleria fowleri.</title>
        <authorList>
            <person name="Liechti N."/>
            <person name="Schurch N."/>
            <person name="Bruggmann R."/>
            <person name="Wittwer M."/>
        </authorList>
    </citation>
    <scope>NUCLEOTIDE SEQUENCE [LARGE SCALE GENOMIC DNA]</scope>
    <source>
        <strain evidence="4 5">ATCC 30894</strain>
    </source>
</reference>
<dbReference type="CDD" id="cd09917">
    <property type="entry name" value="F-box_SF"/>
    <property type="match status" value="1"/>
</dbReference>
<dbReference type="VEuPathDB" id="AmoebaDB:NF0035680"/>
<protein>
    <recommendedName>
        <fullName evidence="3">F-box domain-containing protein</fullName>
    </recommendedName>
</protein>
<evidence type="ECO:0000256" key="2">
    <source>
        <dbReference type="SAM" id="MobiDB-lite"/>
    </source>
</evidence>
<comment type="caution">
    <text evidence="4">The sequence shown here is derived from an EMBL/GenBank/DDBJ whole genome shotgun (WGS) entry which is preliminary data.</text>
</comment>